<feature type="coiled-coil region" evidence="1">
    <location>
        <begin position="194"/>
        <end position="228"/>
    </location>
</feature>
<evidence type="ECO:0000313" key="4">
    <source>
        <dbReference type="Proteomes" id="UP001054902"/>
    </source>
</evidence>
<dbReference type="EMBL" id="BLLK01000075">
    <property type="protein sequence ID" value="GFH61823.1"/>
    <property type="molecule type" value="Genomic_DNA"/>
</dbReference>
<comment type="caution">
    <text evidence="3">The sequence shown here is derived from an EMBL/GenBank/DDBJ whole genome shotgun (WGS) entry which is preliminary data.</text>
</comment>
<keyword evidence="2" id="KW-0472">Membrane</keyword>
<name>A0AAD3DCF8_9STRA</name>
<evidence type="ECO:0000256" key="2">
    <source>
        <dbReference type="SAM" id="Phobius"/>
    </source>
</evidence>
<evidence type="ECO:0000313" key="3">
    <source>
        <dbReference type="EMBL" id="GFH61823.1"/>
    </source>
</evidence>
<keyword evidence="1" id="KW-0175">Coiled coil</keyword>
<evidence type="ECO:0000256" key="1">
    <source>
        <dbReference type="SAM" id="Coils"/>
    </source>
</evidence>
<dbReference type="AlphaFoldDB" id="A0AAD3DCF8"/>
<sequence length="422" mass="48583">MPLQKTDVVEDEDELRIVGSLLRRKSIQKQSSRDIYTTKSFSSVAAIKKKKILLTRKTSDLPEIVDSDEEEQTFVSTLTRESSSRKKSIYSIASAQWNKIVAIVLLIGVILLISLASPRVSPIHDFREQSQSSRILRSQQETLHLEDTIAKATKRMKDYNQLITKFQQGNKELLDYHNLIFKEKIAAPNNKTNNKVLQLRQEGIKQELSNLEKVHRLHERQIRAMMDKIQRDSYRDVFEKFGKGPHSIEFMVSSSEKGIFTPVILELVSLQSMPLSVHLFLEQVYHNLWSGISIHNIDGKVLETDVGSHIKDFESLGLSTIHFEEANVDMPNFTSQDHAQYVCFKDQGPNLQFFNWSVDEALKNSKTNTCFAKISRNEDNASIFETRETIFIERSRIMNLRMHTGLGYTADSSREMQNKHFS</sequence>
<keyword evidence="2" id="KW-0812">Transmembrane</keyword>
<reference evidence="3 4" key="1">
    <citation type="journal article" date="2021" name="Sci. Rep.">
        <title>The genome of the diatom Chaetoceros tenuissimus carries an ancient integrated fragment of an extant virus.</title>
        <authorList>
            <person name="Hongo Y."/>
            <person name="Kimura K."/>
            <person name="Takaki Y."/>
            <person name="Yoshida Y."/>
            <person name="Baba S."/>
            <person name="Kobayashi G."/>
            <person name="Nagasaki K."/>
            <person name="Hano T."/>
            <person name="Tomaru Y."/>
        </authorList>
    </citation>
    <scope>NUCLEOTIDE SEQUENCE [LARGE SCALE GENOMIC DNA]</scope>
    <source>
        <strain evidence="3 4">NIES-3715</strain>
    </source>
</reference>
<keyword evidence="4" id="KW-1185">Reference proteome</keyword>
<feature type="transmembrane region" description="Helical" evidence="2">
    <location>
        <begin position="97"/>
        <end position="117"/>
    </location>
</feature>
<accession>A0AAD3DCF8</accession>
<keyword evidence="2" id="KW-1133">Transmembrane helix</keyword>
<proteinExistence type="predicted"/>
<protein>
    <submittedName>
        <fullName evidence="3">Uncharacterized protein</fullName>
    </submittedName>
</protein>
<dbReference type="Proteomes" id="UP001054902">
    <property type="component" value="Unassembled WGS sequence"/>
</dbReference>
<gene>
    <name evidence="3" type="ORF">CTEN210_18299</name>
</gene>
<organism evidence="3 4">
    <name type="scientific">Chaetoceros tenuissimus</name>
    <dbReference type="NCBI Taxonomy" id="426638"/>
    <lineage>
        <taxon>Eukaryota</taxon>
        <taxon>Sar</taxon>
        <taxon>Stramenopiles</taxon>
        <taxon>Ochrophyta</taxon>
        <taxon>Bacillariophyta</taxon>
        <taxon>Coscinodiscophyceae</taxon>
        <taxon>Chaetocerotophycidae</taxon>
        <taxon>Chaetocerotales</taxon>
        <taxon>Chaetocerotaceae</taxon>
        <taxon>Chaetoceros</taxon>
    </lineage>
</organism>